<dbReference type="AlphaFoldDB" id="B5T2D3"/>
<geneLocation type="mitochondrion" evidence="2"/>
<proteinExistence type="predicted"/>
<sequence length="52" mass="6410">MPQMSPMMWLSLYLYFIMLLVISMLLLYYLIIYVNIKFNLINKNSINFLNKW</sequence>
<evidence type="ECO:0000313" key="2">
    <source>
        <dbReference type="EMBL" id="ACH85639.1"/>
    </source>
</evidence>
<organism evidence="2">
    <name type="scientific">Nasonia giraulti</name>
    <dbReference type="NCBI Taxonomy" id="7426"/>
    <lineage>
        <taxon>Eukaryota</taxon>
        <taxon>Metazoa</taxon>
        <taxon>Ecdysozoa</taxon>
        <taxon>Arthropoda</taxon>
        <taxon>Hexapoda</taxon>
        <taxon>Insecta</taxon>
        <taxon>Pterygota</taxon>
        <taxon>Neoptera</taxon>
        <taxon>Endopterygota</taxon>
        <taxon>Hymenoptera</taxon>
        <taxon>Apocrita</taxon>
        <taxon>Proctotrupomorpha</taxon>
        <taxon>Chalcidoidea</taxon>
        <taxon>Pteromalidae</taxon>
        <taxon>Pteromalinae</taxon>
        <taxon>Nasonia</taxon>
    </lineage>
</organism>
<name>B5T2D3_9HYME</name>
<dbReference type="EMBL" id="EU746558">
    <property type="protein sequence ID" value="ACH85639.1"/>
    <property type="molecule type" value="Genomic_DNA"/>
</dbReference>
<keyword evidence="1" id="KW-0812">Transmembrane</keyword>
<keyword evidence="2" id="KW-0496">Mitochondrion</keyword>
<keyword evidence="1" id="KW-1133">Transmembrane helix</keyword>
<keyword evidence="1" id="KW-0472">Membrane</keyword>
<reference evidence="2" key="1">
    <citation type="submission" date="2008-05" db="EMBL/GenBank/DDBJ databases">
        <title>Rapidly Evolving Mitochondrial Genome and Directional Selection in Mitochondrial Genes in the Parasitic Wasp Nasonia (Hymenoptera: Pteromalidae).</title>
        <authorList>
            <person name="Oliveira D.C.S.G."/>
            <person name="Raychoudhury R."/>
            <person name="Lavrov D.V."/>
            <person name="Werren J.H."/>
        </authorList>
    </citation>
    <scope>NUCLEOTIDE SEQUENCE</scope>
    <source>
        <strain evidence="2">NG BR 26/20</strain>
    </source>
</reference>
<evidence type="ECO:0000256" key="1">
    <source>
        <dbReference type="SAM" id="Phobius"/>
    </source>
</evidence>
<gene>
    <name evidence="2" type="primary">atp8</name>
</gene>
<feature type="transmembrane region" description="Helical" evidence="1">
    <location>
        <begin position="12"/>
        <end position="36"/>
    </location>
</feature>
<protein>
    <submittedName>
        <fullName evidence="2">ATP synthase subunit 8</fullName>
    </submittedName>
</protein>
<accession>B5T2D3</accession>